<reference evidence="2" key="1">
    <citation type="journal article" date="2019" name="Int. J. Syst. Evol. Microbiol.">
        <title>The Global Catalogue of Microorganisms (GCM) 10K type strain sequencing project: providing services to taxonomists for standard genome sequencing and annotation.</title>
        <authorList>
            <consortium name="The Broad Institute Genomics Platform"/>
            <consortium name="The Broad Institute Genome Sequencing Center for Infectious Disease"/>
            <person name="Wu L."/>
            <person name="Ma J."/>
        </authorList>
    </citation>
    <scope>NUCLEOTIDE SEQUENCE [LARGE SCALE GENOMIC DNA]</scope>
    <source>
        <strain evidence="2">IBRC-M 10906</strain>
    </source>
</reference>
<dbReference type="InterPro" id="IPR003208">
    <property type="entry name" value="Dehydtase/Dehydtase_re"/>
</dbReference>
<dbReference type="SUPFAM" id="SSF52968">
    <property type="entry name" value="B12-dependent dehydatase associated subunit"/>
    <property type="match status" value="1"/>
</dbReference>
<dbReference type="Proteomes" id="UP001597478">
    <property type="component" value="Unassembled WGS sequence"/>
</dbReference>
<dbReference type="InterPro" id="IPR010254">
    <property type="entry name" value="B12-dep_deHydtase_bsu"/>
</dbReference>
<dbReference type="Pfam" id="PF02288">
    <property type="entry name" value="Dehydratase_MU"/>
    <property type="match status" value="1"/>
</dbReference>
<organism evidence="1 2">
    <name type="scientific">Prauserella oleivorans</name>
    <dbReference type="NCBI Taxonomy" id="1478153"/>
    <lineage>
        <taxon>Bacteria</taxon>
        <taxon>Bacillati</taxon>
        <taxon>Actinomycetota</taxon>
        <taxon>Actinomycetes</taxon>
        <taxon>Pseudonocardiales</taxon>
        <taxon>Pseudonocardiaceae</taxon>
        <taxon>Prauserella</taxon>
    </lineage>
</organism>
<dbReference type="EMBL" id="JBHUOF010000049">
    <property type="protein sequence ID" value="MFD2803195.1"/>
    <property type="molecule type" value="Genomic_DNA"/>
</dbReference>
<evidence type="ECO:0000313" key="2">
    <source>
        <dbReference type="Proteomes" id="UP001597478"/>
    </source>
</evidence>
<gene>
    <name evidence="1" type="ORF">ACFS2C_27775</name>
</gene>
<name>A0ABW5WJG0_9PSEU</name>
<sequence length="128" mass="13496">MSIVDRRAENARRTPPCVVARCAGDDRLREVRAGLEEEGVPLRVEAVASGDAVELAYEAALASSLGVGIGIDAAGGICVHHAKRPRESPVLTAVAAQARLCGHDAARLVVGLPLKTPSEERENPWPDN</sequence>
<comment type="caution">
    <text evidence="1">The sequence shown here is derived from an EMBL/GenBank/DDBJ whole genome shotgun (WGS) entry which is preliminary data.</text>
</comment>
<keyword evidence="2" id="KW-1185">Reference proteome</keyword>
<proteinExistence type="predicted"/>
<accession>A0ABW5WJG0</accession>
<dbReference type="Gene3D" id="3.40.50.10150">
    <property type="entry name" value="B12-dependent dehydatase associated subunit"/>
    <property type="match status" value="1"/>
</dbReference>
<dbReference type="RefSeq" id="WP_377394738.1">
    <property type="nucleotide sequence ID" value="NZ_JBHSAN010000054.1"/>
</dbReference>
<evidence type="ECO:0000313" key="1">
    <source>
        <dbReference type="EMBL" id="MFD2803195.1"/>
    </source>
</evidence>
<protein>
    <submittedName>
        <fullName evidence="1">Glycerol dehydratase reactivase beta/small subunit family protein</fullName>
    </submittedName>
</protein>